<proteinExistence type="predicted"/>
<gene>
    <name evidence="1" type="ORF">COX46_00295</name>
</gene>
<evidence type="ECO:0000313" key="2">
    <source>
        <dbReference type="Proteomes" id="UP000230392"/>
    </source>
</evidence>
<accession>A0A2G9YDF4</accession>
<reference evidence="1 2" key="1">
    <citation type="submission" date="2017-09" db="EMBL/GenBank/DDBJ databases">
        <title>Depth-based differentiation of microbial function through sediment-hosted aquifers and enrichment of novel symbionts in the deep terrestrial subsurface.</title>
        <authorList>
            <person name="Probst A.J."/>
            <person name="Ladd B."/>
            <person name="Jarett J.K."/>
            <person name="Geller-Mcgrath D.E."/>
            <person name="Sieber C.M."/>
            <person name="Emerson J.B."/>
            <person name="Anantharaman K."/>
            <person name="Thomas B.C."/>
            <person name="Malmstrom R."/>
            <person name="Stieglmeier M."/>
            <person name="Klingl A."/>
            <person name="Woyke T."/>
            <person name="Ryan C.M."/>
            <person name="Banfield J.F."/>
        </authorList>
    </citation>
    <scope>NUCLEOTIDE SEQUENCE [LARGE SCALE GENOMIC DNA]</scope>
    <source>
        <strain evidence="1">CG23_combo_of_CG06-09_8_20_14_all_48_7</strain>
    </source>
</reference>
<organism evidence="1 2">
    <name type="scientific">bacterium (Candidatus Ratteibacteria) CG23_combo_of_CG06-09_8_20_14_all_48_7</name>
    <dbReference type="NCBI Taxonomy" id="2014292"/>
    <lineage>
        <taxon>Bacteria</taxon>
        <taxon>Candidatus Ratteibacteria</taxon>
    </lineage>
</organism>
<dbReference type="EMBL" id="PCRF01000013">
    <property type="protein sequence ID" value="PIP16753.1"/>
    <property type="molecule type" value="Genomic_DNA"/>
</dbReference>
<sequence length="235" mass="26130">TLTPRYQFQLDQTLRYKVEFKGSLTMQNGVSQGTPVSLESSRMVTLKVMKIYQDGTTTLQVDTEEPNLNLHTFSCQVGPTGNIEPGLAPEDSLLISGLFPELPEFTLTPNASWLSQRQMPVLSPVEGMNLPLKMVTRYIYQGQTAYRSTKCLKFGVETRTLLMENPDKTIPIPTKYSCNGNGTLYFGEGHLLAGEGEGLVEVEYDIGPESSQSKDNSQIKVLVKGRLYNRISLLP</sequence>
<evidence type="ECO:0000313" key="1">
    <source>
        <dbReference type="EMBL" id="PIP16753.1"/>
    </source>
</evidence>
<name>A0A2G9YDF4_9BACT</name>
<protein>
    <submittedName>
        <fullName evidence="1">Uncharacterized protein</fullName>
    </submittedName>
</protein>
<feature type="non-terminal residue" evidence="1">
    <location>
        <position position="1"/>
    </location>
</feature>
<dbReference type="AlphaFoldDB" id="A0A2G9YDF4"/>
<dbReference type="Proteomes" id="UP000230392">
    <property type="component" value="Unassembled WGS sequence"/>
</dbReference>
<comment type="caution">
    <text evidence="1">The sequence shown here is derived from an EMBL/GenBank/DDBJ whole genome shotgun (WGS) entry which is preliminary data.</text>
</comment>